<proteinExistence type="predicted"/>
<keyword evidence="2" id="KW-1185">Reference proteome</keyword>
<comment type="caution">
    <text evidence="1">The sequence shown here is derived from an EMBL/GenBank/DDBJ whole genome shotgun (WGS) entry which is preliminary data.</text>
</comment>
<protein>
    <submittedName>
        <fullName evidence="1">Uncharacterized protein</fullName>
    </submittedName>
</protein>
<gene>
    <name evidence="1" type="ORF">L345_01569</name>
</gene>
<feature type="non-terminal residue" evidence="1">
    <location>
        <position position="1"/>
    </location>
</feature>
<accession>V8PE50</accession>
<sequence>MPPVAEASVLARRGGGRECCFLPGEMSGGAWNSHDSARHGCGQNPPESHHSQCPKALRARERCHSFREALHRRRQASLLRSGLARNCPHPFGFLRTFIDGLKHTSRLRELNGMAALSASVRKMPGP</sequence>
<dbReference type="EMBL" id="AZIM01000202">
    <property type="protein sequence ID" value="ETE72615.1"/>
    <property type="molecule type" value="Genomic_DNA"/>
</dbReference>
<dbReference type="AlphaFoldDB" id="V8PE50"/>
<organism evidence="1 2">
    <name type="scientific">Ophiophagus hannah</name>
    <name type="common">King cobra</name>
    <name type="synonym">Naja hannah</name>
    <dbReference type="NCBI Taxonomy" id="8665"/>
    <lineage>
        <taxon>Eukaryota</taxon>
        <taxon>Metazoa</taxon>
        <taxon>Chordata</taxon>
        <taxon>Craniata</taxon>
        <taxon>Vertebrata</taxon>
        <taxon>Euteleostomi</taxon>
        <taxon>Lepidosauria</taxon>
        <taxon>Squamata</taxon>
        <taxon>Bifurcata</taxon>
        <taxon>Unidentata</taxon>
        <taxon>Episquamata</taxon>
        <taxon>Toxicofera</taxon>
        <taxon>Serpentes</taxon>
        <taxon>Colubroidea</taxon>
        <taxon>Elapidae</taxon>
        <taxon>Elapinae</taxon>
        <taxon>Ophiophagus</taxon>
    </lineage>
</organism>
<evidence type="ECO:0000313" key="1">
    <source>
        <dbReference type="EMBL" id="ETE72615.1"/>
    </source>
</evidence>
<name>V8PE50_OPHHA</name>
<evidence type="ECO:0000313" key="2">
    <source>
        <dbReference type="Proteomes" id="UP000018936"/>
    </source>
</evidence>
<dbReference type="Proteomes" id="UP000018936">
    <property type="component" value="Unassembled WGS sequence"/>
</dbReference>
<reference evidence="1 2" key="1">
    <citation type="journal article" date="2013" name="Proc. Natl. Acad. Sci. U.S.A.">
        <title>The king cobra genome reveals dynamic gene evolution and adaptation in the snake venom system.</title>
        <authorList>
            <person name="Vonk F.J."/>
            <person name="Casewell N.R."/>
            <person name="Henkel C.V."/>
            <person name="Heimberg A.M."/>
            <person name="Jansen H.J."/>
            <person name="McCleary R.J."/>
            <person name="Kerkkamp H.M."/>
            <person name="Vos R.A."/>
            <person name="Guerreiro I."/>
            <person name="Calvete J.J."/>
            <person name="Wuster W."/>
            <person name="Woods A.E."/>
            <person name="Logan J.M."/>
            <person name="Harrison R.A."/>
            <person name="Castoe T.A."/>
            <person name="de Koning A.P."/>
            <person name="Pollock D.D."/>
            <person name="Yandell M."/>
            <person name="Calderon D."/>
            <person name="Renjifo C."/>
            <person name="Currier R.B."/>
            <person name="Salgado D."/>
            <person name="Pla D."/>
            <person name="Sanz L."/>
            <person name="Hyder A.S."/>
            <person name="Ribeiro J.M."/>
            <person name="Arntzen J.W."/>
            <person name="van den Thillart G.E."/>
            <person name="Boetzer M."/>
            <person name="Pirovano W."/>
            <person name="Dirks R.P."/>
            <person name="Spaink H.P."/>
            <person name="Duboule D."/>
            <person name="McGlinn E."/>
            <person name="Kini R.M."/>
            <person name="Richardson M.K."/>
        </authorList>
    </citation>
    <scope>NUCLEOTIDE SEQUENCE</scope>
    <source>
        <tissue evidence="1">Blood</tissue>
    </source>
</reference>